<proteinExistence type="predicted"/>
<reference evidence="1" key="1">
    <citation type="journal article" date="2013" name="J. Plant Res.">
        <title>Effect of fungi and light on seed germination of three Opuntia species from semiarid lands of central Mexico.</title>
        <authorList>
            <person name="Delgado-Sanchez P."/>
            <person name="Jimenez-Bremont J.F."/>
            <person name="Guerrero-Gonzalez Mde L."/>
            <person name="Flores J."/>
        </authorList>
    </citation>
    <scope>NUCLEOTIDE SEQUENCE</scope>
    <source>
        <tissue evidence="1">Cladode</tissue>
    </source>
</reference>
<dbReference type="EMBL" id="GISG01194151">
    <property type="protein sequence ID" value="MBA4656948.1"/>
    <property type="molecule type" value="Transcribed_RNA"/>
</dbReference>
<name>A0A7C9E9E6_OPUST</name>
<dbReference type="AlphaFoldDB" id="A0A7C9E9E6"/>
<organism evidence="1">
    <name type="scientific">Opuntia streptacantha</name>
    <name type="common">Prickly pear cactus</name>
    <name type="synonym">Opuntia cardona</name>
    <dbReference type="NCBI Taxonomy" id="393608"/>
    <lineage>
        <taxon>Eukaryota</taxon>
        <taxon>Viridiplantae</taxon>
        <taxon>Streptophyta</taxon>
        <taxon>Embryophyta</taxon>
        <taxon>Tracheophyta</taxon>
        <taxon>Spermatophyta</taxon>
        <taxon>Magnoliopsida</taxon>
        <taxon>eudicotyledons</taxon>
        <taxon>Gunneridae</taxon>
        <taxon>Pentapetalae</taxon>
        <taxon>Caryophyllales</taxon>
        <taxon>Cactineae</taxon>
        <taxon>Cactaceae</taxon>
        <taxon>Opuntioideae</taxon>
        <taxon>Opuntia</taxon>
    </lineage>
</organism>
<accession>A0A7C9E9E6</accession>
<reference evidence="1" key="2">
    <citation type="submission" date="2020-07" db="EMBL/GenBank/DDBJ databases">
        <authorList>
            <person name="Vera ALvarez R."/>
            <person name="Arias-Moreno D.M."/>
            <person name="Jimenez-Jacinto V."/>
            <person name="Jimenez-Bremont J.F."/>
            <person name="Swaminathan K."/>
            <person name="Moose S.P."/>
            <person name="Guerrero-Gonzalez M.L."/>
            <person name="Marino-Ramirez L."/>
            <person name="Landsman D."/>
            <person name="Rodriguez-Kessler M."/>
            <person name="Delgado-Sanchez P."/>
        </authorList>
    </citation>
    <scope>NUCLEOTIDE SEQUENCE</scope>
    <source>
        <tissue evidence="1">Cladode</tissue>
    </source>
</reference>
<sequence>MRTLAMHRRKDVGMEIFASVSAADSDEKSALSSAKLSMTKVRAEFPKVEARELCVSEAFWTLMEDLSDTESLINCLGACNSAHIIRARQSMHPCCALETSSPSEDGQSRIACSMPITLMTYGCETDSQPLIAREVHNANRQALIFRTSLSSAACCN</sequence>
<evidence type="ECO:0000313" key="1">
    <source>
        <dbReference type="EMBL" id="MBA4656948.1"/>
    </source>
</evidence>
<protein>
    <submittedName>
        <fullName evidence="1">Uncharacterized protein</fullName>
    </submittedName>
</protein>